<evidence type="ECO:0000256" key="8">
    <source>
        <dbReference type="SAM" id="MobiDB-lite"/>
    </source>
</evidence>
<name>A0ABU6Z7D4_9FABA</name>
<evidence type="ECO:0000256" key="7">
    <source>
        <dbReference type="RuleBase" id="RU000540"/>
    </source>
</evidence>
<feature type="transmembrane region" description="Helical" evidence="9">
    <location>
        <begin position="32"/>
        <end position="54"/>
    </location>
</feature>
<comment type="caution">
    <text evidence="10">The sequence shown here is derived from an EMBL/GenBank/DDBJ whole genome shotgun (WGS) entry which is preliminary data.</text>
</comment>
<reference evidence="10 11" key="1">
    <citation type="journal article" date="2023" name="Plants (Basel)">
        <title>Bridging the Gap: Combining Genomics and Transcriptomics Approaches to Understand Stylosanthes scabra, an Orphan Legume from the Brazilian Caatinga.</title>
        <authorList>
            <person name="Ferreira-Neto J.R.C."/>
            <person name="da Silva M.D."/>
            <person name="Binneck E."/>
            <person name="de Melo N.F."/>
            <person name="da Silva R.H."/>
            <person name="de Melo A.L.T.M."/>
            <person name="Pandolfi V."/>
            <person name="Bustamante F.O."/>
            <person name="Brasileiro-Vidal A.C."/>
            <person name="Benko-Iseppon A.M."/>
        </authorList>
    </citation>
    <scope>NUCLEOTIDE SEQUENCE [LARGE SCALE GENOMIC DNA]</scope>
    <source>
        <tissue evidence="10">Leaves</tissue>
    </source>
</reference>
<organism evidence="10 11">
    <name type="scientific">Stylosanthes scabra</name>
    <dbReference type="NCBI Taxonomy" id="79078"/>
    <lineage>
        <taxon>Eukaryota</taxon>
        <taxon>Viridiplantae</taxon>
        <taxon>Streptophyta</taxon>
        <taxon>Embryophyta</taxon>
        <taxon>Tracheophyta</taxon>
        <taxon>Spermatophyta</taxon>
        <taxon>Magnoliopsida</taxon>
        <taxon>eudicotyledons</taxon>
        <taxon>Gunneridae</taxon>
        <taxon>Pentapetalae</taxon>
        <taxon>rosids</taxon>
        <taxon>fabids</taxon>
        <taxon>Fabales</taxon>
        <taxon>Fabaceae</taxon>
        <taxon>Papilionoideae</taxon>
        <taxon>50 kb inversion clade</taxon>
        <taxon>dalbergioids sensu lato</taxon>
        <taxon>Dalbergieae</taxon>
        <taxon>Pterocarpus clade</taxon>
        <taxon>Stylosanthes</taxon>
    </lineage>
</organism>
<feature type="transmembrane region" description="Helical" evidence="9">
    <location>
        <begin position="92"/>
        <end position="109"/>
    </location>
</feature>
<sequence length="234" mass="24842">MADIQLQQPPQYYHHHQEVIVSDTKEDSSSQILVLATLLPFGASLLFLAGVTLLATLIGVALATPLFVIFSPVLIPAALVIAFSVAGFLTSGAFGVTSVSSFAWMASYLRRSRLQESLLHAKDRAQQIMSNMAQRAKEAGDTVINKAQDTAQDAAQHMAQEADSSNAASDTDTTVSVVTSESQTSDTQSGSANNETQARDTTSTTETNNEGGGGGKKSRDRKKTSSQPVFLFVA</sequence>
<evidence type="ECO:0000256" key="1">
    <source>
        <dbReference type="ARBA" id="ARBA00002582"/>
    </source>
</evidence>
<comment type="similarity">
    <text evidence="2 7">Belongs to the oleosin family.</text>
</comment>
<keyword evidence="6 9" id="KW-0472">Membrane</keyword>
<dbReference type="PROSITE" id="PS00811">
    <property type="entry name" value="OLEOSINS"/>
    <property type="match status" value="1"/>
</dbReference>
<keyword evidence="4 9" id="KW-0812">Transmembrane</keyword>
<comment type="subcellular location">
    <subcellularLocation>
        <location evidence="7">Lipid droplet</location>
    </subcellularLocation>
    <subcellularLocation>
        <location evidence="7">Membrane</location>
        <topology evidence="7">Multi-pass membrane protein</topology>
    </subcellularLocation>
</comment>
<feature type="region of interest" description="Disordered" evidence="8">
    <location>
        <begin position="150"/>
        <end position="234"/>
    </location>
</feature>
<feature type="compositionally biased region" description="Low complexity" evidence="8">
    <location>
        <begin position="200"/>
        <end position="209"/>
    </location>
</feature>
<gene>
    <name evidence="10" type="ORF">PIB30_021314</name>
</gene>
<dbReference type="PANTHER" id="PTHR33203:SF44">
    <property type="entry name" value="OLEOSIN 20.3 KDA"/>
    <property type="match status" value="1"/>
</dbReference>
<comment type="function">
    <text evidence="1">May have a structural role to stabilize the lipid body during desiccation of the seed by preventing coalescence of the oil. Probably interacts with both lipid and phospholipid moieties of lipid bodies. May also provide recognition signals for specific lipase anchorage in lipolysis during seedling growth.</text>
</comment>
<keyword evidence="3 7" id="KW-0551">Lipid droplet</keyword>
<dbReference type="EMBL" id="JASCZI010271930">
    <property type="protein sequence ID" value="MED6217837.1"/>
    <property type="molecule type" value="Genomic_DNA"/>
</dbReference>
<keyword evidence="11" id="KW-1185">Reference proteome</keyword>
<evidence type="ECO:0000256" key="9">
    <source>
        <dbReference type="SAM" id="Phobius"/>
    </source>
</evidence>
<accession>A0ABU6Z7D4</accession>
<evidence type="ECO:0000256" key="3">
    <source>
        <dbReference type="ARBA" id="ARBA00022677"/>
    </source>
</evidence>
<evidence type="ECO:0000313" key="10">
    <source>
        <dbReference type="EMBL" id="MED6217837.1"/>
    </source>
</evidence>
<evidence type="ECO:0000256" key="2">
    <source>
        <dbReference type="ARBA" id="ARBA00010858"/>
    </source>
</evidence>
<evidence type="ECO:0000256" key="6">
    <source>
        <dbReference type="ARBA" id="ARBA00023136"/>
    </source>
</evidence>
<feature type="transmembrane region" description="Helical" evidence="9">
    <location>
        <begin position="66"/>
        <end position="86"/>
    </location>
</feature>
<dbReference type="Proteomes" id="UP001341840">
    <property type="component" value="Unassembled WGS sequence"/>
</dbReference>
<keyword evidence="5 9" id="KW-1133">Transmembrane helix</keyword>
<proteinExistence type="inferred from homology"/>
<dbReference type="PANTHER" id="PTHR33203">
    <property type="entry name" value="OLEOSIN"/>
    <property type="match status" value="1"/>
</dbReference>
<evidence type="ECO:0000256" key="5">
    <source>
        <dbReference type="ARBA" id="ARBA00022989"/>
    </source>
</evidence>
<dbReference type="Pfam" id="PF01277">
    <property type="entry name" value="Oleosin"/>
    <property type="match status" value="1"/>
</dbReference>
<dbReference type="InterPro" id="IPR000136">
    <property type="entry name" value="Oleosin"/>
</dbReference>
<evidence type="ECO:0000313" key="11">
    <source>
        <dbReference type="Proteomes" id="UP001341840"/>
    </source>
</evidence>
<protein>
    <recommendedName>
        <fullName evidence="7">Oleosin</fullName>
    </recommendedName>
</protein>
<evidence type="ECO:0000256" key="4">
    <source>
        <dbReference type="ARBA" id="ARBA00022692"/>
    </source>
</evidence>
<feature type="compositionally biased region" description="Low complexity" evidence="8">
    <location>
        <begin position="169"/>
        <end position="189"/>
    </location>
</feature>